<evidence type="ECO:0000256" key="2">
    <source>
        <dbReference type="SAM" id="Phobius"/>
    </source>
</evidence>
<reference evidence="3 4" key="1">
    <citation type="submission" date="2019-11" db="EMBL/GenBank/DDBJ databases">
        <authorList>
            <person name="Li X.-J."/>
            <person name="Feng X.-M."/>
        </authorList>
    </citation>
    <scope>NUCLEOTIDE SEQUENCE [LARGE SCALE GENOMIC DNA]</scope>
    <source>
        <strain evidence="3 4">XMNu-373</strain>
    </source>
</reference>
<evidence type="ECO:0000256" key="1">
    <source>
        <dbReference type="SAM" id="MobiDB-lite"/>
    </source>
</evidence>
<dbReference type="AlphaFoldDB" id="A0A7K3M0K3"/>
<dbReference type="RefSeq" id="WP_162449511.1">
    <property type="nucleotide sequence ID" value="NZ_WLZY01000002.1"/>
</dbReference>
<keyword evidence="2" id="KW-1133">Transmembrane helix</keyword>
<comment type="caution">
    <text evidence="3">The sequence shown here is derived from an EMBL/GenBank/DDBJ whole genome shotgun (WGS) entry which is preliminary data.</text>
</comment>
<dbReference type="Proteomes" id="UP000460435">
    <property type="component" value="Unassembled WGS sequence"/>
</dbReference>
<gene>
    <name evidence="3" type="ORF">F7O44_06935</name>
</gene>
<feature type="region of interest" description="Disordered" evidence="1">
    <location>
        <begin position="124"/>
        <end position="145"/>
    </location>
</feature>
<proteinExistence type="predicted"/>
<feature type="transmembrane region" description="Helical" evidence="2">
    <location>
        <begin position="12"/>
        <end position="45"/>
    </location>
</feature>
<organism evidence="3 4">
    <name type="scientific">Phytoactinopolyspora mesophila</name>
    <dbReference type="NCBI Taxonomy" id="2650750"/>
    <lineage>
        <taxon>Bacteria</taxon>
        <taxon>Bacillati</taxon>
        <taxon>Actinomycetota</taxon>
        <taxon>Actinomycetes</taxon>
        <taxon>Jiangellales</taxon>
        <taxon>Jiangellaceae</taxon>
        <taxon>Phytoactinopolyspora</taxon>
    </lineage>
</organism>
<dbReference type="EMBL" id="WLZY01000002">
    <property type="protein sequence ID" value="NDL56804.1"/>
    <property type="molecule type" value="Genomic_DNA"/>
</dbReference>
<keyword evidence="2" id="KW-0812">Transmembrane</keyword>
<sequence length="145" mass="16664">MSLGNPLDRVPWWVWVPLLAPLALVFTVMLGWFPVVAGLIGWLVVRLLRQQPRRLSTPQVNELAGQPAEVIEPILHTMSNEDLCRLWENSSRAVRSAYLPASISSHVRLRQALLDEMERRDPEAMDRWLADRPDQSDPRTYIDES</sequence>
<keyword evidence="4" id="KW-1185">Reference proteome</keyword>
<evidence type="ECO:0000313" key="4">
    <source>
        <dbReference type="Proteomes" id="UP000460435"/>
    </source>
</evidence>
<protein>
    <submittedName>
        <fullName evidence="3">Uncharacterized protein</fullName>
    </submittedName>
</protein>
<evidence type="ECO:0000313" key="3">
    <source>
        <dbReference type="EMBL" id="NDL56804.1"/>
    </source>
</evidence>
<name>A0A7K3M0K3_9ACTN</name>
<keyword evidence="2" id="KW-0472">Membrane</keyword>
<accession>A0A7K3M0K3</accession>